<keyword evidence="3 6" id="KW-0564">Palmitate</keyword>
<reference evidence="9 10" key="1">
    <citation type="submission" date="2020-10" db="EMBL/GenBank/DDBJ databases">
        <title>High quality whole genome sequence of Pseudomonas poae PMA22.</title>
        <authorList>
            <person name="Hernandez J.G."/>
            <person name="Rodriguez P."/>
            <person name="Cuevas C."/>
            <person name="de la Calle F."/>
            <person name="Galan B."/>
            <person name="Garcia J.L."/>
        </authorList>
    </citation>
    <scope>NUCLEOTIDE SEQUENCE [LARGE SCALE GENOMIC DNA]</scope>
    <source>
        <strain evidence="9 10">PMA22</strain>
    </source>
</reference>
<dbReference type="GO" id="GO:0015920">
    <property type="term" value="P:lipopolysaccharide transport"/>
    <property type="evidence" value="ECO:0007669"/>
    <property type="project" value="TreeGrafter"/>
</dbReference>
<keyword evidence="5 6" id="KW-0449">Lipoprotein</keyword>
<gene>
    <name evidence="6" type="primary">lptE</name>
    <name evidence="9" type="ORF">IMF22_27620</name>
</gene>
<dbReference type="PANTHER" id="PTHR38098:SF1">
    <property type="entry name" value="LPS-ASSEMBLY LIPOPROTEIN LPTE"/>
    <property type="match status" value="1"/>
</dbReference>
<dbReference type="GO" id="GO:0043165">
    <property type="term" value="P:Gram-negative-bacterium-type cell outer membrane assembly"/>
    <property type="evidence" value="ECO:0007669"/>
    <property type="project" value="UniProtKB-UniRule"/>
</dbReference>
<dbReference type="Gene3D" id="3.30.160.150">
    <property type="entry name" value="Lipoprotein like domain"/>
    <property type="match status" value="1"/>
</dbReference>
<dbReference type="EMBL" id="CP063073">
    <property type="protein sequence ID" value="QOQ75190.1"/>
    <property type="molecule type" value="Genomic_DNA"/>
</dbReference>
<dbReference type="Proteomes" id="UP000594923">
    <property type="component" value="Chromosome"/>
</dbReference>
<evidence type="ECO:0000256" key="1">
    <source>
        <dbReference type="ARBA" id="ARBA00022729"/>
    </source>
</evidence>
<evidence type="ECO:0000256" key="3">
    <source>
        <dbReference type="ARBA" id="ARBA00023139"/>
    </source>
</evidence>
<dbReference type="RefSeq" id="WP_197626671.1">
    <property type="nucleotide sequence ID" value="NZ_CP063073.1"/>
</dbReference>
<feature type="chain" id="PRO_5029783084" description="LPS-assembly lipoprotein LptE" evidence="8">
    <location>
        <begin position="20"/>
        <end position="201"/>
    </location>
</feature>
<accession>A0A7M1KIN0</accession>
<evidence type="ECO:0000256" key="5">
    <source>
        <dbReference type="ARBA" id="ARBA00023288"/>
    </source>
</evidence>
<sequence length="201" mass="22353">MIKRNLLVMGLAVLLSACGFQLRGTGTNELSLKELDLSARNAYGDTVTQLRHTLESSGVHVYNGATYKLNLVDERETQRNLSYASAGRASDIELSTEVFFEVQGREHLTLMGDKVQVQKVVSHDGNNLVGSDSEIIQVRKEMRREVIQRLMVRLQQLTPEKLQALQQTADNKAKADADALKAAQEYEDNTPKQSPVEVPAE</sequence>
<dbReference type="GO" id="GO:1990351">
    <property type="term" value="C:transporter complex"/>
    <property type="evidence" value="ECO:0007669"/>
    <property type="project" value="TreeGrafter"/>
</dbReference>
<organism evidence="9 10">
    <name type="scientific">Pseudomonas poae</name>
    <dbReference type="NCBI Taxonomy" id="200451"/>
    <lineage>
        <taxon>Bacteria</taxon>
        <taxon>Pseudomonadati</taxon>
        <taxon>Pseudomonadota</taxon>
        <taxon>Gammaproteobacteria</taxon>
        <taxon>Pseudomonadales</taxon>
        <taxon>Pseudomonadaceae</taxon>
        <taxon>Pseudomonas</taxon>
    </lineage>
</organism>
<evidence type="ECO:0000256" key="2">
    <source>
        <dbReference type="ARBA" id="ARBA00023136"/>
    </source>
</evidence>
<protein>
    <recommendedName>
        <fullName evidence="6">LPS-assembly lipoprotein LptE</fullName>
    </recommendedName>
</protein>
<dbReference type="GO" id="GO:0001530">
    <property type="term" value="F:lipopolysaccharide binding"/>
    <property type="evidence" value="ECO:0007669"/>
    <property type="project" value="TreeGrafter"/>
</dbReference>
<evidence type="ECO:0000256" key="7">
    <source>
        <dbReference type="SAM" id="MobiDB-lite"/>
    </source>
</evidence>
<keyword evidence="4 6" id="KW-0998">Cell outer membrane</keyword>
<comment type="subunit">
    <text evidence="6">Component of the lipopolysaccharide transport and assembly complex. Interacts with LptD.</text>
</comment>
<evidence type="ECO:0000313" key="10">
    <source>
        <dbReference type="Proteomes" id="UP000594923"/>
    </source>
</evidence>
<keyword evidence="2 6" id="KW-0472">Membrane</keyword>
<feature type="region of interest" description="Disordered" evidence="7">
    <location>
        <begin position="167"/>
        <end position="201"/>
    </location>
</feature>
<dbReference type="PROSITE" id="PS51257">
    <property type="entry name" value="PROKAR_LIPOPROTEIN"/>
    <property type="match status" value="1"/>
</dbReference>
<dbReference type="PANTHER" id="PTHR38098">
    <property type="entry name" value="LPS-ASSEMBLY LIPOPROTEIN LPTE"/>
    <property type="match status" value="1"/>
</dbReference>
<comment type="subcellular location">
    <subcellularLocation>
        <location evidence="6">Cell outer membrane</location>
        <topology evidence="6">Lipid-anchor</topology>
    </subcellularLocation>
</comment>
<dbReference type="GO" id="GO:0009279">
    <property type="term" value="C:cell outer membrane"/>
    <property type="evidence" value="ECO:0007669"/>
    <property type="project" value="UniProtKB-SubCell"/>
</dbReference>
<comment type="function">
    <text evidence="6">Together with LptD, is involved in the assembly of lipopolysaccharide (LPS) at the surface of the outer membrane. Required for the proper assembly of LptD. Binds LPS and may serve as the LPS recognition site at the outer membrane.</text>
</comment>
<evidence type="ECO:0000256" key="4">
    <source>
        <dbReference type="ARBA" id="ARBA00023237"/>
    </source>
</evidence>
<proteinExistence type="inferred from homology"/>
<dbReference type="Pfam" id="PF04390">
    <property type="entry name" value="LptE"/>
    <property type="match status" value="1"/>
</dbReference>
<dbReference type="InterPro" id="IPR007485">
    <property type="entry name" value="LPS_assembly_LptE"/>
</dbReference>
<keyword evidence="1 6" id="KW-0732">Signal</keyword>
<feature type="signal peptide" evidence="8">
    <location>
        <begin position="1"/>
        <end position="19"/>
    </location>
</feature>
<dbReference type="HAMAP" id="MF_01186">
    <property type="entry name" value="LPS_assembly_LptE"/>
    <property type="match status" value="1"/>
</dbReference>
<evidence type="ECO:0000256" key="6">
    <source>
        <dbReference type="HAMAP-Rule" id="MF_01186"/>
    </source>
</evidence>
<evidence type="ECO:0000256" key="8">
    <source>
        <dbReference type="SAM" id="SignalP"/>
    </source>
</evidence>
<dbReference type="AlphaFoldDB" id="A0A7M1KIN0"/>
<evidence type="ECO:0000313" key="9">
    <source>
        <dbReference type="EMBL" id="QOQ75190.1"/>
    </source>
</evidence>
<comment type="similarity">
    <text evidence="6">Belongs to the LptE lipoprotein family.</text>
</comment>
<name>A0A7M1KIN0_9PSED</name>